<dbReference type="EMBL" id="BPLR01017663">
    <property type="protein sequence ID" value="GIY93470.1"/>
    <property type="molecule type" value="Genomic_DNA"/>
</dbReference>
<sequence>MKLGLLWPHKCYWLVVLLTGWHGRGSSFPNYTIFCPLNNALENVVEENNNEVDNEISIKLEKYRLKKKRKFHTLLTNHMTAGFYKLDDFKDGQVVEAQNPSSRIRMNIYYTPEK</sequence>
<dbReference type="InterPro" id="IPR000782">
    <property type="entry name" value="FAS1_domain"/>
</dbReference>
<name>A0AAV4XGX0_CAEEX</name>
<feature type="domain" description="FAS1" evidence="2">
    <location>
        <begin position="30"/>
        <end position="108"/>
    </location>
</feature>
<feature type="signal peptide" evidence="1">
    <location>
        <begin position="1"/>
        <end position="27"/>
    </location>
</feature>
<protein>
    <submittedName>
        <fullName evidence="3">FAS1 domain-containing protein</fullName>
    </submittedName>
</protein>
<evidence type="ECO:0000256" key="1">
    <source>
        <dbReference type="SAM" id="SignalP"/>
    </source>
</evidence>
<accession>A0AAV4XGX0</accession>
<evidence type="ECO:0000259" key="2">
    <source>
        <dbReference type="Pfam" id="PF02469"/>
    </source>
</evidence>
<evidence type="ECO:0000313" key="4">
    <source>
        <dbReference type="Proteomes" id="UP001054945"/>
    </source>
</evidence>
<reference evidence="3 4" key="1">
    <citation type="submission" date="2021-06" db="EMBL/GenBank/DDBJ databases">
        <title>Caerostris extrusa draft genome.</title>
        <authorList>
            <person name="Kono N."/>
            <person name="Arakawa K."/>
        </authorList>
    </citation>
    <scope>NUCLEOTIDE SEQUENCE [LARGE SCALE GENOMIC DNA]</scope>
</reference>
<feature type="chain" id="PRO_5043853792" evidence="1">
    <location>
        <begin position="28"/>
        <end position="114"/>
    </location>
</feature>
<evidence type="ECO:0000313" key="3">
    <source>
        <dbReference type="EMBL" id="GIY93470.1"/>
    </source>
</evidence>
<dbReference type="Pfam" id="PF02469">
    <property type="entry name" value="Fasciclin"/>
    <property type="match status" value="1"/>
</dbReference>
<dbReference type="SUPFAM" id="SSF82153">
    <property type="entry name" value="FAS1 domain"/>
    <property type="match status" value="1"/>
</dbReference>
<keyword evidence="4" id="KW-1185">Reference proteome</keyword>
<comment type="caution">
    <text evidence="3">The sequence shown here is derived from an EMBL/GenBank/DDBJ whole genome shotgun (WGS) entry which is preliminary data.</text>
</comment>
<dbReference type="AlphaFoldDB" id="A0AAV4XGX0"/>
<dbReference type="Proteomes" id="UP001054945">
    <property type="component" value="Unassembled WGS sequence"/>
</dbReference>
<proteinExistence type="predicted"/>
<dbReference type="InterPro" id="IPR036378">
    <property type="entry name" value="FAS1_dom_sf"/>
</dbReference>
<organism evidence="3 4">
    <name type="scientific">Caerostris extrusa</name>
    <name type="common">Bark spider</name>
    <name type="synonym">Caerostris bankana</name>
    <dbReference type="NCBI Taxonomy" id="172846"/>
    <lineage>
        <taxon>Eukaryota</taxon>
        <taxon>Metazoa</taxon>
        <taxon>Ecdysozoa</taxon>
        <taxon>Arthropoda</taxon>
        <taxon>Chelicerata</taxon>
        <taxon>Arachnida</taxon>
        <taxon>Araneae</taxon>
        <taxon>Araneomorphae</taxon>
        <taxon>Entelegynae</taxon>
        <taxon>Araneoidea</taxon>
        <taxon>Araneidae</taxon>
        <taxon>Caerostris</taxon>
    </lineage>
</organism>
<gene>
    <name evidence="3" type="primary">AVEN_80450_1</name>
    <name evidence="3" type="ORF">CEXT_110141</name>
</gene>
<keyword evidence="1" id="KW-0732">Signal</keyword>
<dbReference type="Gene3D" id="2.30.180.10">
    <property type="entry name" value="FAS1 domain"/>
    <property type="match status" value="1"/>
</dbReference>